<dbReference type="InterPro" id="IPR032676">
    <property type="entry name" value="YkuD_2"/>
</dbReference>
<sequence length="244" mass="27112">MYSRLLRIVLAGLLGFSTPLLAAGNDALQRDLSRIAPGLNQQALRHALAAMQCAVNNGAGPARRLAVIDYSRPSTERRLWIFDLQRKRLVLRDFVAHGRQSGENFAQSFSNRLNSNQTSLGLFRTAESYSGKHGYSLRMDGLEPGLNDLARERAIVIHGADYVSPNLVRSQGRIGRSLGCPAVRPEVARMVVDQLKGGQFLFAWHNDPRWLQGSDYLNCKPQRVAQVISKLGGVQRWHAGISQR</sequence>
<keyword evidence="3" id="KW-1185">Reference proteome</keyword>
<keyword evidence="1" id="KW-0732">Signal</keyword>
<organism evidence="2 3">
    <name type="scientific">Ectopseudomonas mendocina</name>
    <name type="common">Pseudomonas mendocina</name>
    <dbReference type="NCBI Taxonomy" id="300"/>
    <lineage>
        <taxon>Bacteria</taxon>
        <taxon>Pseudomonadati</taxon>
        <taxon>Pseudomonadota</taxon>
        <taxon>Gammaproteobacteria</taxon>
        <taxon>Pseudomonadales</taxon>
        <taxon>Pseudomonadaceae</taxon>
        <taxon>Ectopseudomonas</taxon>
    </lineage>
</organism>
<feature type="chain" id="PRO_5046921496" evidence="1">
    <location>
        <begin position="23"/>
        <end position="244"/>
    </location>
</feature>
<protein>
    <submittedName>
        <fullName evidence="2">Murein L,D-transpeptidase catalytic domain family protein</fullName>
    </submittedName>
</protein>
<dbReference type="Pfam" id="PF13645">
    <property type="entry name" value="YkuD_2"/>
    <property type="match status" value="1"/>
</dbReference>
<dbReference type="EMBL" id="CP148074">
    <property type="protein sequence ID" value="WXL25433.1"/>
    <property type="molecule type" value="Genomic_DNA"/>
</dbReference>
<dbReference type="PANTHER" id="PTHR38477:SF1">
    <property type="entry name" value="MUREIN L,D-TRANSPEPTIDASE CATALYTIC DOMAIN FAMILY PROTEIN"/>
    <property type="match status" value="1"/>
</dbReference>
<dbReference type="Proteomes" id="UP001476583">
    <property type="component" value="Chromosome"/>
</dbReference>
<evidence type="ECO:0000313" key="3">
    <source>
        <dbReference type="Proteomes" id="UP001476583"/>
    </source>
</evidence>
<gene>
    <name evidence="2" type="ORF">WG219_19380</name>
</gene>
<name>A0ABZ2RF97_ECTME</name>
<proteinExistence type="predicted"/>
<feature type="signal peptide" evidence="1">
    <location>
        <begin position="1"/>
        <end position="22"/>
    </location>
</feature>
<evidence type="ECO:0000256" key="1">
    <source>
        <dbReference type="SAM" id="SignalP"/>
    </source>
</evidence>
<reference evidence="2 3" key="1">
    <citation type="submission" date="2024-03" db="EMBL/GenBank/DDBJ databases">
        <title>Complete genome of BD2.</title>
        <authorList>
            <person name="Cao G."/>
        </authorList>
    </citation>
    <scope>NUCLEOTIDE SEQUENCE [LARGE SCALE GENOMIC DNA]</scope>
    <source>
        <strain evidence="2 3">BD2</strain>
    </source>
</reference>
<accession>A0ABZ2RF97</accession>
<evidence type="ECO:0000313" key="2">
    <source>
        <dbReference type="EMBL" id="WXL25433.1"/>
    </source>
</evidence>
<dbReference type="PANTHER" id="PTHR38477">
    <property type="entry name" value="HYPOTHETICAL EXPORTED PROTEIN"/>
    <property type="match status" value="1"/>
</dbReference>